<dbReference type="InterPro" id="IPR026040">
    <property type="entry name" value="HyI-like"/>
</dbReference>
<name>A0A370L049_9HYPH</name>
<comment type="caution">
    <text evidence="5">The sequence shown here is derived from an EMBL/GenBank/DDBJ whole genome shotgun (WGS) entry which is preliminary data.</text>
</comment>
<evidence type="ECO:0000256" key="1">
    <source>
        <dbReference type="ARBA" id="ARBA00023235"/>
    </source>
</evidence>
<evidence type="ECO:0000313" key="6">
    <source>
        <dbReference type="Proteomes" id="UP000255207"/>
    </source>
</evidence>
<dbReference type="Proteomes" id="UP000255207">
    <property type="component" value="Unassembled WGS sequence"/>
</dbReference>
<keyword evidence="5" id="KW-0670">Pyruvate</keyword>
<evidence type="ECO:0000256" key="2">
    <source>
        <dbReference type="PIRNR" id="PIRNR006241"/>
    </source>
</evidence>
<dbReference type="Gene3D" id="3.20.20.150">
    <property type="entry name" value="Divalent-metal-dependent TIM barrel enzymes"/>
    <property type="match status" value="1"/>
</dbReference>
<reference evidence="6" key="1">
    <citation type="submission" date="2018-07" db="EMBL/GenBank/DDBJ databases">
        <authorList>
            <person name="Safronova V.I."/>
            <person name="Chirak E.R."/>
            <person name="Sazanova A.L."/>
        </authorList>
    </citation>
    <scope>NUCLEOTIDE SEQUENCE [LARGE SCALE GENOMIC DNA]</scope>
    <source>
        <strain evidence="6">RCAM04685</strain>
    </source>
</reference>
<sequence>MYRAAARFSAHIGYLFNEFPLADRVKAAAEAGFVAVEHPAPMQIEAASMRVLLADAGLAFAQMGLAAGDPARGEKGLAALPEARARFRDAALAGLDYAAEIGCRLVHPMSGVLPTGSGLDALWPTYLDNMGFVADEAAKRGLTVLIEPIGPGTLPDYAMARTQSGLDAIAALGLGNVKLLFDVFHGANEGLDPAAFIATNGGAIAHVHFADRPGRHEPGTGELDFPAIRRALAEIDYDGLIGCEYVPSRRTEDGLHWLRGWSQPVAV</sequence>
<organism evidence="5 6">
    <name type="scientific">Bosea caraganae</name>
    <dbReference type="NCBI Taxonomy" id="2763117"/>
    <lineage>
        <taxon>Bacteria</taxon>
        <taxon>Pseudomonadati</taxon>
        <taxon>Pseudomonadota</taxon>
        <taxon>Alphaproteobacteria</taxon>
        <taxon>Hyphomicrobiales</taxon>
        <taxon>Boseaceae</taxon>
        <taxon>Bosea</taxon>
    </lineage>
</organism>
<dbReference type="GO" id="GO:0008903">
    <property type="term" value="F:hydroxypyruvate isomerase activity"/>
    <property type="evidence" value="ECO:0007669"/>
    <property type="project" value="TreeGrafter"/>
</dbReference>
<dbReference type="GO" id="GO:0046487">
    <property type="term" value="P:glyoxylate metabolic process"/>
    <property type="evidence" value="ECO:0007669"/>
    <property type="project" value="TreeGrafter"/>
</dbReference>
<gene>
    <name evidence="5" type="ORF">DWE98_23175</name>
</gene>
<dbReference type="RefSeq" id="WP_114831687.1">
    <property type="nucleotide sequence ID" value="NZ_QQTO01000011.1"/>
</dbReference>
<dbReference type="OrthoDB" id="9801426at2"/>
<dbReference type="Pfam" id="PF01261">
    <property type="entry name" value="AP_endonuc_2"/>
    <property type="match status" value="1"/>
</dbReference>
<dbReference type="InterPro" id="IPR013022">
    <property type="entry name" value="Xyl_isomerase-like_TIM-brl"/>
</dbReference>
<dbReference type="InterPro" id="IPR050417">
    <property type="entry name" value="Sugar_Epim/Isomerase"/>
</dbReference>
<dbReference type="SUPFAM" id="SSF51658">
    <property type="entry name" value="Xylose isomerase-like"/>
    <property type="match status" value="1"/>
</dbReference>
<feature type="active site" description="Proton donor/acceptor" evidence="3">
    <location>
        <position position="147"/>
    </location>
</feature>
<keyword evidence="1 2" id="KW-0413">Isomerase</keyword>
<evidence type="ECO:0000256" key="3">
    <source>
        <dbReference type="PIRSR" id="PIRSR006241-50"/>
    </source>
</evidence>
<feature type="active site" description="Proton donor/acceptor" evidence="3">
    <location>
        <position position="244"/>
    </location>
</feature>
<dbReference type="PANTHER" id="PTHR43489">
    <property type="entry name" value="ISOMERASE"/>
    <property type="match status" value="1"/>
</dbReference>
<evidence type="ECO:0000259" key="4">
    <source>
        <dbReference type="Pfam" id="PF01261"/>
    </source>
</evidence>
<keyword evidence="6" id="KW-1185">Reference proteome</keyword>
<dbReference type="EMBL" id="QQTP01000016">
    <property type="protein sequence ID" value="RDJ20649.1"/>
    <property type="molecule type" value="Genomic_DNA"/>
</dbReference>
<proteinExistence type="inferred from homology"/>
<dbReference type="AlphaFoldDB" id="A0A370L049"/>
<evidence type="ECO:0000313" key="5">
    <source>
        <dbReference type="EMBL" id="RDJ20649.1"/>
    </source>
</evidence>
<dbReference type="PIRSF" id="PIRSF006241">
    <property type="entry name" value="HyI"/>
    <property type="match status" value="1"/>
</dbReference>
<accession>A0A370L049</accession>
<feature type="domain" description="Xylose isomerase-like TIM barrel" evidence="4">
    <location>
        <begin position="25"/>
        <end position="259"/>
    </location>
</feature>
<dbReference type="InterPro" id="IPR036237">
    <property type="entry name" value="Xyl_isomerase-like_sf"/>
</dbReference>
<dbReference type="PANTHER" id="PTHR43489:SF6">
    <property type="entry name" value="HYDROXYPYRUVATE ISOMERASE-RELATED"/>
    <property type="match status" value="1"/>
</dbReference>
<comment type="similarity">
    <text evidence="2">Belongs to the hyi family.</text>
</comment>
<protein>
    <submittedName>
        <fullName evidence="5">Hydroxypyruvate isomerase</fullName>
    </submittedName>
</protein>